<evidence type="ECO:0000256" key="1">
    <source>
        <dbReference type="ARBA" id="ARBA00022553"/>
    </source>
</evidence>
<feature type="region of interest" description="Disordered" evidence="4">
    <location>
        <begin position="505"/>
        <end position="535"/>
    </location>
</feature>
<dbReference type="GO" id="GO:0045104">
    <property type="term" value="P:intermediate filament cytoskeleton organization"/>
    <property type="evidence" value="ECO:0007669"/>
    <property type="project" value="InterPro"/>
</dbReference>
<dbReference type="Proteomes" id="UP000278807">
    <property type="component" value="Unassembled WGS sequence"/>
</dbReference>
<reference evidence="8" key="1">
    <citation type="submission" date="2017-02" db="UniProtKB">
        <authorList>
            <consortium name="WormBaseParasite"/>
        </authorList>
    </citation>
    <scope>IDENTIFICATION</scope>
</reference>
<dbReference type="InterPro" id="IPR043197">
    <property type="entry name" value="Plakin"/>
</dbReference>
<name>A0A0R3T083_RODNA</name>
<dbReference type="WBParaSite" id="HNAJ_0000020001-mRNA-1">
    <property type="protein sequence ID" value="HNAJ_0000020001-mRNA-1"/>
    <property type="gene ID" value="HNAJ_0000020001"/>
</dbReference>
<keyword evidence="3" id="KW-0175">Coiled coil</keyword>
<keyword evidence="1" id="KW-0597">Phosphoprotein</keyword>
<evidence type="ECO:0000313" key="6">
    <source>
        <dbReference type="EMBL" id="VDN96060.1"/>
    </source>
</evidence>
<dbReference type="EMBL" id="UZAE01000041">
    <property type="protein sequence ID" value="VDN96060.1"/>
    <property type="molecule type" value="Genomic_DNA"/>
</dbReference>
<sequence>MAVHHGDIKVIEKALTDYKLKAQEMNVGVNYMALDDERRRQELLLRELREIEEEITSPSLRNSKLPNLASVVGTELSHNSKCLQYLAGISELERSIGDVTTHFTERSVELSDPGALSKDVVTFKTLSENVKSCWSYVDQLTTLAQIHLKASAEYHQFFHEANEIETKLEKQLTNAQKALKSATDRRSHKEASKMATEINEQLNAMRSLWKRSMKLVERSETIIPIRIRMGGVAKGMAIGDPSNRPVMVRALVSLTGPDYKIQKGEILRLMDNRQDSHLWSVRTSTGTVEVPGVCLWLMNCDTEAVDRAISIKQKCKKTWLEIINLIRLRLYEVYYDLMEQFNSQEVICSHEEALNSLFGDIQNLLITPIGQDGRLKSNLNTFRQKVIIAKRLERLQSGDINLRESEIVQIRSPLLRLHDHIIAADQMQQDMKKINDHITEYLSQVENERRQIESNLDQLNRMNRTSEQQLKDMMRKMDKMREKIPYTKPTARIKVEPLLEVREELPRQKRSRSQPRMSVLNAISSSSSSDSETSADHYVRNGVGRRAKSHIAKADAMVQIGYQNRAAEAQYLNGQIGVRKAHPQSDKSVQIVPVAPLQLSAQTQMGYSVNTRAVQVDASTMEAYNMEVKKNTRSRTMPTSSEDDYISQVVAGGLQTAPVEENRKKQRTRRSPSEKIHVHSLTQIGIATSDKASSPVREIDRAQTCTMCQRRNLLVSQTQVGPLYSGSERYQDYPLHDVKSENGPHKRVNKKVQSGYPCLTDRANLYCQCDVFGPERMIEEMETESAIYQNPISARQPKKMDTFAQVGVLYSNARQQAQVPLTDTISSSTQVGMLYESPKRRIGHAQFQQRSSTDLSSASNTIEAIQTEKERYVTNVALESFEPNSTIQVDAPLMRTSVQAQGMKKEYSDSNVQVGKIRSQNRYAELSVENKLEPIVIDKQQSQYALPPKEVPTGISLQVGREQYDEITQISSILTHDEVQTREPNLRIHDLQVYDSSILRPKRSTSVPSVQYSSETQVGPMVIHESLSPIGAFVETVKATEVLNVQAMTKSTKHKRIQSSCVPSSRNVEMQIGQLVQESATQSVVENNDITHISPTILAVQQKAISLPNLFVAETQVQPNVRGKKLQVSISMEEPTLEKKHKKLQVSVDTMKEMYDVQVATLPIEQKERFDVSCDTQIQPPKIAKKVQVSLMDLPDIPMVANAPLVYSMPPVDMKDTPAVSDAVCEPMASTQYYDAQCQCQTLTQAPTPVKVEMVNAGLQVSSAPPLVVAEPLKPECRDTYTQSDKVAGIGKKLQVAIEFERPIYEITTQQTYFEDIISIQQPTIMQPVYSAPPQPKVETKDRACEPPSPSIAFDASVQAAEIEEPSRDIVFKKIQVSLPGFDESVQTEKVDKPKTVVLGKKLQVTPTALSFESVQTIFIEPVKIAVEKENLVYSAPPIMAPPKVQTDDKECDALEILQAFDASVQVASSHEKPRPTVAGKKLQVSPEPLALISSLGDCRQIPVLEIAKTQSTQAPVEPQIIQVQEVTRAYAALPQTVSTEDKICDAVQHIDNFDASVQAAEAKEIKPMMVGKKLQVSPISLDSANAQTIYEEPSPNIVQVNQISRQFAALPSKNEAYDVAIQAIEEKPQLTLRIQKIQASLPMAKMNDKSIDALEHVISFDASVQVAGAPKPVIKGKNLQVSSSSFTSVKPQRNDKILQISPASLENTLVQSTLEPIKETIVVPAPKVSTSNKECEAIIKLSSFDVEVQFSEVVPQKVVFDKNMQSSAPLLETTIVQSDFVEEVKIPVVPVEKASVVFAKPPSPPKVVTTDSSCEPIQPSQTFDAITQSSPVAFAEPVAKPQMFGKKLQVNLVPDLTEKLIQSTIESKLDAVTSQTVTITDKQPTMEDEFTQSDFVKPPEKPMMFGKKMQVDLRPSKQDDVAQTEPFVIEAPVIEKAPTIVQPVYSAPPTLNLDIMTIQTPKYTSILSYAQSSAQEQKSSYHEDGCDPLPILASDAFTQSEEMKQESPIPVVARHIALVQESAPLMKTQLHDVGCDPIPEVPKLGKKTLVTPPSLEVGQGQTVWVEVELAQVMSKRESNINKTTQSDAVVTYGKKLQVIPPPMEVRVCQTVPSIESSPLISAVEAPPVVEKVCEPMLKTPTSDFSVQMDTPATKPPNRSVRIQKGVGVFEGTRTIATQLATPEPRRSPLSPVLARTIGIEWGVQVEPVRMSGVTQTPDLEQPTIPIPKPSIYSKSTQAEFLFEPIKPISEPEAFVSAPIPPRSSENLFSFVRETKTRLTGRSRSGSSGLIPYKTQVNQSNNLSVSVPAMLNIKTDVTSPATITEGWGYSNRTASQVPRRYASRFRSTAKRGTYDRRNKSMENIYARGSRTLPRHFISDSDLTMENRWLQQQLEMEQRCEECIIQCVRLIGFDKVAQMVMDTRLPGDLSLFEDLESYQAKRRRLQNARTQYTSTAPLACPYCYDGGEGHINGRQEWQLGAGEEEFFNGDDRYEWDTMGSYGSSKRGTYKWVTRTPIMGHMQVEPTSEEVDQLMKSRALNAYCSDYELQQSGINANFEENAAFTFVAWKTNHEGDGKLEMDTVGHLLKLTMVGARVPGTGEVISAADAFYRGILRVIYMDDERGVILPLPVAINANAVIVEKRFSSGVGIAFQSSRKCPVECSAVWQTPNMRRRTYRVNYIRVSDSERIPVSRALNEGIIDKYSGEIVGVRAPSSLEIGNPLLQIRESSVGTGETMERKHRPERFNIREAILNDIINVDLIQPEVILLPDSEMDSVTPGDGRREEDGSVGSETNSDLEV</sequence>
<feature type="region of interest" description="Disordered" evidence="4">
    <location>
        <begin position="2770"/>
        <end position="2798"/>
    </location>
</feature>
<evidence type="ECO:0000259" key="5">
    <source>
        <dbReference type="Pfam" id="PF17902"/>
    </source>
</evidence>
<dbReference type="STRING" id="102285.A0A0R3T083"/>
<feature type="compositionally biased region" description="Polar residues" evidence="4">
    <location>
        <begin position="2789"/>
        <end position="2798"/>
    </location>
</feature>
<dbReference type="Pfam" id="PF17902">
    <property type="entry name" value="SH3_10"/>
    <property type="match status" value="1"/>
</dbReference>
<feature type="domain" description="Desmoplakin SH3" evidence="5">
    <location>
        <begin position="241"/>
        <end position="296"/>
    </location>
</feature>
<gene>
    <name evidence="6" type="ORF">HNAJ_LOCUS201</name>
</gene>
<feature type="coiled-coil region" evidence="3">
    <location>
        <begin position="424"/>
        <end position="483"/>
    </location>
</feature>
<dbReference type="PANTHER" id="PTHR23169">
    <property type="entry name" value="ENVOPLAKIN"/>
    <property type="match status" value="1"/>
</dbReference>
<organism evidence="8">
    <name type="scientific">Rodentolepis nana</name>
    <name type="common">Dwarf tapeworm</name>
    <name type="synonym">Hymenolepis nana</name>
    <dbReference type="NCBI Taxonomy" id="102285"/>
    <lineage>
        <taxon>Eukaryota</taxon>
        <taxon>Metazoa</taxon>
        <taxon>Spiralia</taxon>
        <taxon>Lophotrochozoa</taxon>
        <taxon>Platyhelminthes</taxon>
        <taxon>Cestoda</taxon>
        <taxon>Eucestoda</taxon>
        <taxon>Cyclophyllidea</taxon>
        <taxon>Hymenolepididae</taxon>
        <taxon>Rodentolepis</taxon>
    </lineage>
</organism>
<dbReference type="Gene3D" id="2.30.30.40">
    <property type="entry name" value="SH3 Domains"/>
    <property type="match status" value="1"/>
</dbReference>
<proteinExistence type="predicted"/>
<protein>
    <submittedName>
        <fullName evidence="8">SH3_10 domain-containing protein</fullName>
    </submittedName>
</protein>
<dbReference type="OrthoDB" id="18740at2759"/>
<accession>A0A0R3T083</accession>
<evidence type="ECO:0000256" key="4">
    <source>
        <dbReference type="SAM" id="MobiDB-lite"/>
    </source>
</evidence>
<dbReference type="Gene3D" id="1.20.58.60">
    <property type="match status" value="1"/>
</dbReference>
<feature type="region of interest" description="Disordered" evidence="4">
    <location>
        <begin position="655"/>
        <end position="676"/>
    </location>
</feature>
<evidence type="ECO:0000313" key="8">
    <source>
        <dbReference type="WBParaSite" id="HNAJ_0000020001-mRNA-1"/>
    </source>
</evidence>
<dbReference type="InterPro" id="IPR041615">
    <property type="entry name" value="Desmoplakin_SH3"/>
</dbReference>
<evidence type="ECO:0000313" key="7">
    <source>
        <dbReference type="Proteomes" id="UP000278807"/>
    </source>
</evidence>
<keyword evidence="7" id="KW-1185">Reference proteome</keyword>
<evidence type="ECO:0000256" key="2">
    <source>
        <dbReference type="ARBA" id="ARBA00022737"/>
    </source>
</evidence>
<reference evidence="6 7" key="2">
    <citation type="submission" date="2018-11" db="EMBL/GenBank/DDBJ databases">
        <authorList>
            <consortium name="Pathogen Informatics"/>
        </authorList>
    </citation>
    <scope>NUCLEOTIDE SEQUENCE [LARGE SCALE GENOMIC DNA]</scope>
</reference>
<keyword evidence="2" id="KW-0677">Repeat</keyword>
<evidence type="ECO:0000256" key="3">
    <source>
        <dbReference type="SAM" id="Coils"/>
    </source>
</evidence>